<accession>A0A3D9H082</accession>
<dbReference type="EMBL" id="QRDV01000007">
    <property type="protein sequence ID" value="RED42914.1"/>
    <property type="molecule type" value="Genomic_DNA"/>
</dbReference>
<dbReference type="Proteomes" id="UP000256980">
    <property type="component" value="Unassembled WGS sequence"/>
</dbReference>
<evidence type="ECO:0008006" key="3">
    <source>
        <dbReference type="Google" id="ProtNLM"/>
    </source>
</evidence>
<keyword evidence="2" id="KW-1185">Reference proteome</keyword>
<dbReference type="InterPro" id="IPR041164">
    <property type="entry name" value="LDcluster4"/>
</dbReference>
<organism evidence="1 2">
    <name type="scientific">Winogradskyella eximia</name>
    <dbReference type="NCBI Taxonomy" id="262006"/>
    <lineage>
        <taxon>Bacteria</taxon>
        <taxon>Pseudomonadati</taxon>
        <taxon>Bacteroidota</taxon>
        <taxon>Flavobacteriia</taxon>
        <taxon>Flavobacteriales</taxon>
        <taxon>Flavobacteriaceae</taxon>
        <taxon>Winogradskyella</taxon>
    </lineage>
</organism>
<reference evidence="1 2" key="1">
    <citation type="submission" date="2018-07" db="EMBL/GenBank/DDBJ databases">
        <title>Genomic Encyclopedia of Type Strains, Phase III (KMG-III): the genomes of soil and plant-associated and newly described type strains.</title>
        <authorList>
            <person name="Whitman W."/>
        </authorList>
    </citation>
    <scope>NUCLEOTIDE SEQUENCE [LARGE SCALE GENOMIC DNA]</scope>
    <source>
        <strain evidence="1 2">CECT 7946</strain>
    </source>
</reference>
<proteinExistence type="predicted"/>
<dbReference type="AlphaFoldDB" id="A0A3D9H082"/>
<dbReference type="PANTHER" id="PTHR43393">
    <property type="entry name" value="CYTOKININ RIBOSIDE 5'-MONOPHOSPHATE PHOSPHORIBOHYDROLASE"/>
    <property type="match status" value="1"/>
</dbReference>
<sequence>MIKIGIIGPNKSVCGNDLYDFGENLGKVIAKKDRVFLNGGAGGFMEAVCKGVKSSKETFDGQTIGILQGDNAEEANEFIDIAIPTGMGIARNMILVNSSDIIIAAGGGAGTLSELAFAWQKKKIVLCVTEFGGWSKELAGKNLDHRLKDLLIPVKTIEAIENYIKQM</sequence>
<dbReference type="SUPFAM" id="SSF102405">
    <property type="entry name" value="MCP/YpsA-like"/>
    <property type="match status" value="1"/>
</dbReference>
<evidence type="ECO:0000313" key="1">
    <source>
        <dbReference type="EMBL" id="RED42914.1"/>
    </source>
</evidence>
<dbReference type="GO" id="GO:0005829">
    <property type="term" value="C:cytosol"/>
    <property type="evidence" value="ECO:0007669"/>
    <property type="project" value="TreeGrafter"/>
</dbReference>
<dbReference type="InterPro" id="IPR005268">
    <property type="entry name" value="CHP00725"/>
</dbReference>
<evidence type="ECO:0000313" key="2">
    <source>
        <dbReference type="Proteomes" id="UP000256980"/>
    </source>
</evidence>
<dbReference type="Pfam" id="PF18306">
    <property type="entry name" value="LDcluster4"/>
    <property type="match status" value="1"/>
</dbReference>
<comment type="caution">
    <text evidence="1">The sequence shown here is derived from an EMBL/GenBank/DDBJ whole genome shotgun (WGS) entry which is preliminary data.</text>
</comment>
<dbReference type="OrthoDB" id="9801098at2"/>
<gene>
    <name evidence="1" type="ORF">DFQ10_10799</name>
</gene>
<dbReference type="NCBIfam" id="TIGR00725">
    <property type="entry name" value="TIGR00725 family protein"/>
    <property type="match status" value="1"/>
</dbReference>
<dbReference type="Gene3D" id="3.40.50.450">
    <property type="match status" value="1"/>
</dbReference>
<name>A0A3D9H082_9FLAO</name>
<dbReference type="RefSeq" id="WP_115818105.1">
    <property type="nucleotide sequence ID" value="NZ_QRDV01000007.1"/>
</dbReference>
<protein>
    <recommendedName>
        <fullName evidence="3">TIGR00725 family protein</fullName>
    </recommendedName>
</protein>
<dbReference type="PANTHER" id="PTHR43393:SF3">
    <property type="entry name" value="LYSINE DECARBOXYLASE-LIKE PROTEIN"/>
    <property type="match status" value="1"/>
</dbReference>
<dbReference type="InterPro" id="IPR052341">
    <property type="entry name" value="LOG_family_nucleotidases"/>
</dbReference>